<evidence type="ECO:0000313" key="1">
    <source>
        <dbReference type="EMBL" id="CUH58739.1"/>
    </source>
</evidence>
<accession>A0A0P1EV22</accession>
<organism evidence="1 2">
    <name type="scientific">Thalassobacter stenotrophicus</name>
    <dbReference type="NCBI Taxonomy" id="266809"/>
    <lineage>
        <taxon>Bacteria</taxon>
        <taxon>Pseudomonadati</taxon>
        <taxon>Pseudomonadota</taxon>
        <taxon>Alphaproteobacteria</taxon>
        <taxon>Rhodobacterales</taxon>
        <taxon>Roseobacteraceae</taxon>
        <taxon>Thalassobacter</taxon>
    </lineage>
</organism>
<dbReference type="EMBL" id="CYRX01000004">
    <property type="protein sequence ID" value="CUH58739.1"/>
    <property type="molecule type" value="Genomic_DNA"/>
</dbReference>
<sequence length="237" mass="27307">MSVAKIRVVEETREDMSSEQQNLWEDDEFVYVPEELFKFLPEEYREVALARKQQGEDVLQVVDKDIQGLIKLANAIPTTSSLSYIYHRLRTAKFEATAEAMMEQEVLTTAFIVTYARLFASGDGASGVSRRRIPGHLQSVHDDILELRNKRYAHNGKHQTVNSGITLDFDDNGFQIGVQMNVGFYVGGRDEWAELITFIDTHMHERLTKILRRLKEKTGYDWTFPIGPTPDWVNNYD</sequence>
<protein>
    <submittedName>
        <fullName evidence="1">Uncharacterized protein</fullName>
    </submittedName>
</protein>
<reference evidence="1 2" key="1">
    <citation type="submission" date="2015-09" db="EMBL/GenBank/DDBJ databases">
        <authorList>
            <consortium name="Swine Surveillance"/>
        </authorList>
    </citation>
    <scope>NUCLEOTIDE SEQUENCE [LARGE SCALE GENOMIC DNA]</scope>
    <source>
        <strain evidence="1 2">CECT 5294</strain>
    </source>
</reference>
<name>A0A0P1EV22_9RHOB</name>
<gene>
    <name evidence="1" type="ORF">THS5294_00017</name>
</gene>
<evidence type="ECO:0000313" key="2">
    <source>
        <dbReference type="Proteomes" id="UP000051298"/>
    </source>
</evidence>
<dbReference type="AlphaFoldDB" id="A0A0P1EV22"/>
<dbReference type="Proteomes" id="UP000051298">
    <property type="component" value="Unassembled WGS sequence"/>
</dbReference>
<proteinExistence type="predicted"/>
<dbReference type="RefSeq" id="WP_199484367.1">
    <property type="nucleotide sequence ID" value="NZ_CYRX01000004.1"/>
</dbReference>